<feature type="transmembrane region" description="Helical" evidence="2">
    <location>
        <begin position="444"/>
        <end position="464"/>
    </location>
</feature>
<dbReference type="EMBL" id="JAGIOI010000001">
    <property type="protein sequence ID" value="MBP2413959.1"/>
    <property type="molecule type" value="Genomic_DNA"/>
</dbReference>
<feature type="compositionally biased region" description="Low complexity" evidence="1">
    <location>
        <begin position="1082"/>
        <end position="1092"/>
    </location>
</feature>
<organism evidence="3 4">
    <name type="scientific">Arthrobacter stackebrandtii</name>
    <dbReference type="NCBI Taxonomy" id="272161"/>
    <lineage>
        <taxon>Bacteria</taxon>
        <taxon>Bacillati</taxon>
        <taxon>Actinomycetota</taxon>
        <taxon>Actinomycetes</taxon>
        <taxon>Micrococcales</taxon>
        <taxon>Micrococcaceae</taxon>
        <taxon>Arthrobacter</taxon>
    </lineage>
</organism>
<proteinExistence type="predicted"/>
<feature type="transmembrane region" description="Helical" evidence="2">
    <location>
        <begin position="907"/>
        <end position="929"/>
    </location>
</feature>
<feature type="transmembrane region" description="Helical" evidence="2">
    <location>
        <begin position="1017"/>
        <end position="1042"/>
    </location>
</feature>
<reference evidence="3 4" key="1">
    <citation type="submission" date="2021-03" db="EMBL/GenBank/DDBJ databases">
        <title>Sequencing the genomes of 1000 actinobacteria strains.</title>
        <authorList>
            <person name="Klenk H.-P."/>
        </authorList>
    </citation>
    <scope>NUCLEOTIDE SEQUENCE [LARGE SCALE GENOMIC DNA]</scope>
    <source>
        <strain evidence="3 4">DSM 16005</strain>
    </source>
</reference>
<feature type="transmembrane region" description="Helical" evidence="2">
    <location>
        <begin position="7"/>
        <end position="27"/>
    </location>
</feature>
<dbReference type="SUPFAM" id="SSF82714">
    <property type="entry name" value="Multidrug efflux transporter AcrB TolC docking domain, DN and DC subdomains"/>
    <property type="match status" value="2"/>
</dbReference>
<protein>
    <submittedName>
        <fullName evidence="3">HAE1 family hydrophobic/amphiphilic exporter-1</fullName>
    </submittedName>
</protein>
<keyword evidence="2" id="KW-0812">Transmembrane</keyword>
<dbReference type="Gene3D" id="3.30.70.1320">
    <property type="entry name" value="Multidrug efflux transporter AcrB pore domain like"/>
    <property type="match status" value="1"/>
</dbReference>
<dbReference type="SUPFAM" id="SSF82866">
    <property type="entry name" value="Multidrug efflux transporter AcrB transmembrane domain"/>
    <property type="match status" value="2"/>
</dbReference>
<comment type="caution">
    <text evidence="3">The sequence shown here is derived from an EMBL/GenBank/DDBJ whole genome shotgun (WGS) entry which is preliminary data.</text>
</comment>
<dbReference type="SUPFAM" id="SSF82693">
    <property type="entry name" value="Multidrug efflux transporter AcrB pore domain, PN1, PN2, PC1 and PC2 subdomains"/>
    <property type="match status" value="3"/>
</dbReference>
<feature type="region of interest" description="Disordered" evidence="1">
    <location>
        <begin position="1055"/>
        <end position="1154"/>
    </location>
</feature>
<accession>A0ABS4YYZ3</accession>
<keyword evidence="2" id="KW-1133">Transmembrane helix</keyword>
<dbReference type="Proteomes" id="UP000711614">
    <property type="component" value="Unassembled WGS sequence"/>
</dbReference>
<dbReference type="Gene3D" id="1.20.1640.10">
    <property type="entry name" value="Multidrug efflux transporter AcrB transmembrane domain"/>
    <property type="match status" value="2"/>
</dbReference>
<dbReference type="PANTHER" id="PTHR32063:SF0">
    <property type="entry name" value="SWARMING MOTILITY PROTEIN SWRC"/>
    <property type="match status" value="1"/>
</dbReference>
<dbReference type="Gene3D" id="3.30.2090.10">
    <property type="entry name" value="Multidrug efflux transporter AcrB TolC docking domain, DN and DC subdomains"/>
    <property type="match status" value="2"/>
</dbReference>
<keyword evidence="2" id="KW-0472">Membrane</keyword>
<evidence type="ECO:0000313" key="4">
    <source>
        <dbReference type="Proteomes" id="UP000711614"/>
    </source>
</evidence>
<evidence type="ECO:0000256" key="1">
    <source>
        <dbReference type="SAM" id="MobiDB-lite"/>
    </source>
</evidence>
<evidence type="ECO:0000256" key="2">
    <source>
        <dbReference type="SAM" id="Phobius"/>
    </source>
</evidence>
<feature type="transmembrane region" description="Helical" evidence="2">
    <location>
        <begin position="556"/>
        <end position="576"/>
    </location>
</feature>
<dbReference type="PANTHER" id="PTHR32063">
    <property type="match status" value="1"/>
</dbReference>
<dbReference type="Gene3D" id="3.30.70.1440">
    <property type="entry name" value="Multidrug efflux transporter AcrB pore domain"/>
    <property type="match status" value="1"/>
</dbReference>
<feature type="transmembrane region" description="Helical" evidence="2">
    <location>
        <begin position="987"/>
        <end position="1005"/>
    </location>
</feature>
<dbReference type="InterPro" id="IPR001036">
    <property type="entry name" value="Acrflvin-R"/>
</dbReference>
<feature type="transmembrane region" description="Helical" evidence="2">
    <location>
        <begin position="399"/>
        <end position="423"/>
    </location>
</feature>
<feature type="transmembrane region" description="Helical" evidence="2">
    <location>
        <begin position="935"/>
        <end position="957"/>
    </location>
</feature>
<feature type="transmembrane region" description="Helical" evidence="2">
    <location>
        <begin position="347"/>
        <end position="366"/>
    </location>
</feature>
<feature type="transmembrane region" description="Helical" evidence="2">
    <location>
        <begin position="881"/>
        <end position="900"/>
    </location>
</feature>
<gene>
    <name evidence="3" type="ORF">JOF48_002758</name>
</gene>
<feature type="transmembrane region" description="Helical" evidence="2">
    <location>
        <begin position="476"/>
        <end position="503"/>
    </location>
</feature>
<feature type="compositionally biased region" description="Basic and acidic residues" evidence="1">
    <location>
        <begin position="1093"/>
        <end position="1108"/>
    </location>
</feature>
<dbReference type="InterPro" id="IPR027463">
    <property type="entry name" value="AcrB_DN_DC_subdom"/>
</dbReference>
<dbReference type="Pfam" id="PF00873">
    <property type="entry name" value="ACR_tran"/>
    <property type="match status" value="1"/>
</dbReference>
<feature type="transmembrane region" description="Helical" evidence="2">
    <location>
        <begin position="373"/>
        <end position="393"/>
    </location>
</feature>
<sequence length="1154" mass="118364">MSLGNRALIALITIFAMVFGVITLGSLKQELIPSIEFPQITVISSMPGASPTVVDKQVSEPLEAALNAVEGLESSTSTSRTGVSTINLSFTYGTNLDRARNQIDRAISNVSSRLPDGVQPQPIAGSIADFPIVFLAVSSDQGLAALNTELQQVAVPQLMKIDGVRSADVSGANSQHIEIMPDPAKMAAAGVNVSSITQALSDNGTLIPIGSLSTDGKTLSVQAGSPVDSIDAVKSLPLEPAATATAETLPGAPAVPAAPGAETEPIPTIESVATVALADDPTTSITRTNGVPTLALSITKKPAADTVTLSKEISAALPGITAAMGNDTKFTTVLDQAPFIEKSIHDLTVEGLLGLGFAVVVILLFLLSVRSTLVTAISIPLSLLVTFIGLWATGYSLNILTLGALTIAIGRVVDDSIVVIENIKRHLSYGEDKKTAILAAIKEVAAAITASTLTTVAVFLPIAFVGSLAGELFRPFALTVTFALLASLLVSLTIVPVLAYWFLKSPAPSESTALKDDGGAPLSGKALLDAVEAKERSSWLQRGYLPILARTQKHPVVTLIAGGVILAATLAMTPLLPTNLLGDTGQNSMSIQQDMPPGTSLEVTDAASQRVEKVLSGIDGVTDVQVTVGNGTGGFAALLSSGASSASFQVITDPDADQVALQDQVRTAVDGIKDAGTITVGSQGGGFGMSSSVDITVKATTGEELQQASDALVKAMTGIPGAQSVESNLSGAQPVVQVTVDRNKAVAAGLDEKQITGLLAATVSPIPGGTVRIDTTDYRVQIGTGTKFDSVDALAAAEIPTPAGPVPLSDVATVAEVQTPLTVTSSNGQRTATVSVTPDTNSLGSLSAEVQTRLDATTLPAGTVATIGGAATQQAESFQQLGLAMLAAIAIVYVIMVATFKSLIQPLILLVSIPFAATGAIALLLITGIPLGLPSLIGMLMLVGIVVTNAIVLIDLINQYRQPSGDRPAMNVADAIEHGARQRLRPILMTALATIFALTPMALGLTGSGGFISQPLAVVVVGGLISSTLLTLVLVPVLYRLVEGRKEKHDLKKALKQVHTPAASAPKSIPLDDSDLPATAETAGTGASTGKSASKESTLEGGKAKDQPESGNPVSKSKLKGAKPTDSSKDPNPEFQDWTTGAIPKVRGRRAATD</sequence>
<keyword evidence="4" id="KW-1185">Reference proteome</keyword>
<dbReference type="Gene3D" id="3.30.70.1430">
    <property type="entry name" value="Multidrug efflux transporter AcrB pore domain"/>
    <property type="match status" value="2"/>
</dbReference>
<name>A0ABS4YYZ3_9MICC</name>
<dbReference type="PRINTS" id="PR00702">
    <property type="entry name" value="ACRIFLAVINRP"/>
</dbReference>
<evidence type="ECO:0000313" key="3">
    <source>
        <dbReference type="EMBL" id="MBP2413959.1"/>
    </source>
</evidence>